<comment type="similarity">
    <text evidence="2">Belongs to the bacterial secretin family. GSP D subfamily.</text>
</comment>
<evidence type="ECO:0000256" key="9">
    <source>
        <dbReference type="ARBA" id="ARBA00023237"/>
    </source>
</evidence>
<dbReference type="InterPro" id="IPR050810">
    <property type="entry name" value="Bact_Secretion_Sys_Channel"/>
</dbReference>
<keyword evidence="9" id="KW-0998">Cell outer membrane</keyword>
<evidence type="ECO:0000256" key="5">
    <source>
        <dbReference type="ARBA" id="ARBA00022692"/>
    </source>
</evidence>
<reference evidence="15 16" key="1">
    <citation type="submission" date="2020-08" db="EMBL/GenBank/DDBJ databases">
        <title>Genomic Encyclopedia of Type Strains, Phase IV (KMG-IV): sequencing the most valuable type-strain genomes for metagenomic binning, comparative biology and taxonomic classification.</title>
        <authorList>
            <person name="Goeker M."/>
        </authorList>
    </citation>
    <scope>NUCLEOTIDE SEQUENCE [LARGE SCALE GENOMIC DNA]</scope>
    <source>
        <strain evidence="15 16">DSM 25622</strain>
    </source>
</reference>
<dbReference type="Proteomes" id="UP000580654">
    <property type="component" value="Unassembled WGS sequence"/>
</dbReference>
<name>A0A840YEZ8_9PROT</name>
<comment type="caution">
    <text evidence="15">The sequence shown here is derived from an EMBL/GenBank/DDBJ whole genome shotgun (WGS) entry which is preliminary data.</text>
</comment>
<dbReference type="PROSITE" id="PS51257">
    <property type="entry name" value="PROKAR_LIPOPROTEIN"/>
    <property type="match status" value="1"/>
</dbReference>
<evidence type="ECO:0000259" key="13">
    <source>
        <dbReference type="Pfam" id="PF03958"/>
    </source>
</evidence>
<evidence type="ECO:0000256" key="8">
    <source>
        <dbReference type="ARBA" id="ARBA00023136"/>
    </source>
</evidence>
<dbReference type="GO" id="GO:0015627">
    <property type="term" value="C:type II protein secretion system complex"/>
    <property type="evidence" value="ECO:0007669"/>
    <property type="project" value="InterPro"/>
</dbReference>
<dbReference type="InterPro" id="IPR005644">
    <property type="entry name" value="NolW-like"/>
</dbReference>
<dbReference type="Pfam" id="PF00263">
    <property type="entry name" value="Secretin"/>
    <property type="match status" value="1"/>
</dbReference>
<dbReference type="InterPro" id="IPR013356">
    <property type="entry name" value="T2SS_GspD"/>
</dbReference>
<dbReference type="InterPro" id="IPR038591">
    <property type="entry name" value="NolW-like_sf"/>
</dbReference>
<feature type="compositionally biased region" description="Low complexity" evidence="11">
    <location>
        <begin position="62"/>
        <end position="92"/>
    </location>
</feature>
<evidence type="ECO:0000313" key="15">
    <source>
        <dbReference type="EMBL" id="MBB5693072.1"/>
    </source>
</evidence>
<dbReference type="EMBL" id="JACIJD010000004">
    <property type="protein sequence ID" value="MBB5693072.1"/>
    <property type="molecule type" value="Genomic_DNA"/>
</dbReference>
<evidence type="ECO:0000256" key="4">
    <source>
        <dbReference type="ARBA" id="ARBA00022452"/>
    </source>
</evidence>
<dbReference type="Pfam" id="PF21305">
    <property type="entry name" value="type_II_gspD_N0"/>
    <property type="match status" value="1"/>
</dbReference>
<dbReference type="InterPro" id="IPR049371">
    <property type="entry name" value="GspD-like_N0"/>
</dbReference>
<evidence type="ECO:0000259" key="12">
    <source>
        <dbReference type="Pfam" id="PF00263"/>
    </source>
</evidence>
<dbReference type="RefSeq" id="WP_184514723.1">
    <property type="nucleotide sequence ID" value="NZ_JACIJD010000004.1"/>
</dbReference>
<feature type="domain" description="NolW-like" evidence="13">
    <location>
        <begin position="201"/>
        <end position="258"/>
    </location>
</feature>
<organism evidence="15 16">
    <name type="scientific">Muricoccus pecuniae</name>
    <dbReference type="NCBI Taxonomy" id="693023"/>
    <lineage>
        <taxon>Bacteria</taxon>
        <taxon>Pseudomonadati</taxon>
        <taxon>Pseudomonadota</taxon>
        <taxon>Alphaproteobacteria</taxon>
        <taxon>Acetobacterales</taxon>
        <taxon>Roseomonadaceae</taxon>
        <taxon>Muricoccus</taxon>
    </lineage>
</organism>
<feature type="domain" description="NolW-like" evidence="13">
    <location>
        <begin position="339"/>
        <end position="497"/>
    </location>
</feature>
<dbReference type="NCBIfam" id="TIGR02517">
    <property type="entry name" value="type_II_gspD"/>
    <property type="match status" value="1"/>
</dbReference>
<feature type="domain" description="NolW-like" evidence="13">
    <location>
        <begin position="265"/>
        <end position="331"/>
    </location>
</feature>
<keyword evidence="6" id="KW-0732">Signal</keyword>
<evidence type="ECO:0000313" key="16">
    <source>
        <dbReference type="Proteomes" id="UP000580654"/>
    </source>
</evidence>
<feature type="domain" description="Type II/III secretion system secretin-like" evidence="12">
    <location>
        <begin position="561"/>
        <end position="727"/>
    </location>
</feature>
<keyword evidence="16" id="KW-1185">Reference proteome</keyword>
<accession>A0A840YEZ8</accession>
<dbReference type="InterPro" id="IPR004846">
    <property type="entry name" value="T2SS/T3SS_dom"/>
</dbReference>
<dbReference type="Pfam" id="PF03958">
    <property type="entry name" value="Secretin_N"/>
    <property type="match status" value="3"/>
</dbReference>
<gene>
    <name evidence="15" type="ORF">FHS87_001098</name>
</gene>
<keyword evidence="3 10" id="KW-0813">Transport</keyword>
<dbReference type="AlphaFoldDB" id="A0A840YEZ8"/>
<dbReference type="Gene3D" id="3.55.50.30">
    <property type="match status" value="1"/>
</dbReference>
<dbReference type="PRINTS" id="PR00811">
    <property type="entry name" value="BCTERIALGSPD"/>
</dbReference>
<dbReference type="Gene3D" id="3.30.1370.120">
    <property type="match status" value="3"/>
</dbReference>
<dbReference type="PANTHER" id="PTHR30332:SF25">
    <property type="entry name" value="SECRETIN XPSD"/>
    <property type="match status" value="1"/>
</dbReference>
<evidence type="ECO:0000256" key="10">
    <source>
        <dbReference type="RuleBase" id="RU004004"/>
    </source>
</evidence>
<feature type="domain" description="GspD-like N0" evidence="14">
    <location>
        <begin position="101"/>
        <end position="171"/>
    </location>
</feature>
<dbReference type="PANTHER" id="PTHR30332">
    <property type="entry name" value="PROBABLE GENERAL SECRETION PATHWAY PROTEIN D"/>
    <property type="match status" value="1"/>
</dbReference>
<dbReference type="InterPro" id="IPR001775">
    <property type="entry name" value="GspD/PilQ"/>
</dbReference>
<dbReference type="GO" id="GO:0015628">
    <property type="term" value="P:protein secretion by the type II secretion system"/>
    <property type="evidence" value="ECO:0007669"/>
    <property type="project" value="InterPro"/>
</dbReference>
<comment type="subcellular location">
    <subcellularLocation>
        <location evidence="1 10">Cell outer membrane</location>
    </subcellularLocation>
</comment>
<evidence type="ECO:0000256" key="3">
    <source>
        <dbReference type="ARBA" id="ARBA00022448"/>
    </source>
</evidence>
<proteinExistence type="inferred from homology"/>
<evidence type="ECO:0000259" key="14">
    <source>
        <dbReference type="Pfam" id="PF21305"/>
    </source>
</evidence>
<evidence type="ECO:0000256" key="6">
    <source>
        <dbReference type="ARBA" id="ARBA00022729"/>
    </source>
</evidence>
<feature type="region of interest" description="Disordered" evidence="11">
    <location>
        <begin position="38"/>
        <end position="93"/>
    </location>
</feature>
<dbReference type="GO" id="GO:0009279">
    <property type="term" value="C:cell outer membrane"/>
    <property type="evidence" value="ECO:0007669"/>
    <property type="project" value="UniProtKB-SubCell"/>
</dbReference>
<feature type="region of interest" description="Disordered" evidence="11">
    <location>
        <begin position="405"/>
        <end position="442"/>
    </location>
</feature>
<protein>
    <submittedName>
        <fullName evidence="15">General secretion pathway protein D</fullName>
    </submittedName>
</protein>
<evidence type="ECO:0000256" key="7">
    <source>
        <dbReference type="ARBA" id="ARBA00022927"/>
    </source>
</evidence>
<keyword evidence="5" id="KW-0812">Transmembrane</keyword>
<keyword evidence="8" id="KW-0472">Membrane</keyword>
<evidence type="ECO:0000256" key="1">
    <source>
        <dbReference type="ARBA" id="ARBA00004442"/>
    </source>
</evidence>
<keyword evidence="4" id="KW-1134">Transmembrane beta strand</keyword>
<evidence type="ECO:0000256" key="2">
    <source>
        <dbReference type="ARBA" id="ARBA00006980"/>
    </source>
</evidence>
<evidence type="ECO:0000256" key="11">
    <source>
        <dbReference type="SAM" id="MobiDB-lite"/>
    </source>
</evidence>
<sequence length="763" mass="78231">MKKSLPPLALALTIGACAEPELRGPAAFDEAMRRIEASTGRPAPPSTGVVGPTPLSPPPEPAATAGRGRGAVVDVATPPRGPAGIAAPRGASPSGGGTVTLNFVEAELPQVVQAVLGDLLRASYTVDPRVSGTVTLQTQRPVPESAALSLLESALEANGAALLRNAGGYRVVPLEGALQAGPPVSMRQAGAAREPGFGIVAVPLSHARAADLQRVLQPLAPRGGSVVADEARNILLLAGTGPQLASLLETAQSFDVGWIRNQSVALLPLDSAPAATVAQEIGSIFGGEGNARESLRVVPVARMNAVLVVASQPQQLERVRRWVRNLDSAGMGGSPQLFVHRVQYVRAGELATTLRQLLQGGGRGTEAGSLLAPGQAGVQMTNGAASPIGEAPLSGAGTLASQGLANGAASGGNPLPPGVSRTGAGGMPGGAPPVPGLPPIGGGAAGGDIGGAGGGLPAAPVRIVADEAQNALIVYASQSDWRLVERAVLMLDRPPTQVAVDAVIAEVTLNQDLEYGLSWFFRTGRFEFRLSPTETGAIAGAFPGFNLLYSGGADASVVLTALASLTDVRVISSPQVMVLSNQTARLRVGDSVPVVTQQASGGGLLDTRIVNSVSLRDTGVSLDVTPRVNSAGGVLLDVDQDVSDAVQTTTSGIDSPTIQQRRLRTVVSVASGQTVALGGLIREADSGTRSGLPFLINIPVLRELTGVRSRSRRRTELLVLLTPRVVQSTEDLRRATEELRSRMTNMAPRVELPPQRINAAPVR</sequence>
<keyword evidence="7" id="KW-0653">Protein transport</keyword>